<name>A0A8K1ZZK9_9CYAN</name>
<sequence length="112" mass="12762">MNILDLQAKRRKLTFQIIVNSLFLIPHIIFIIMGSESTPTWIFFPMILWGFFGFRWLMNVFFRFTNLTIFTSVTNGCITYIVGSIVCGACGIVAIPIVIVADIIELLKLQSQ</sequence>
<gene>
    <name evidence="2" type="ORF">GS597_16450</name>
</gene>
<evidence type="ECO:0000313" key="2">
    <source>
        <dbReference type="EMBL" id="NCJ08069.1"/>
    </source>
</evidence>
<protein>
    <submittedName>
        <fullName evidence="2">Uncharacterized protein</fullName>
    </submittedName>
</protein>
<dbReference type="AlphaFoldDB" id="A0A8K1ZZK9"/>
<keyword evidence="1" id="KW-0812">Transmembrane</keyword>
<organism evidence="2 3">
    <name type="scientific">Petrachloros mirabilis ULC683</name>
    <dbReference type="NCBI Taxonomy" id="2781853"/>
    <lineage>
        <taxon>Bacteria</taxon>
        <taxon>Bacillati</taxon>
        <taxon>Cyanobacteriota</taxon>
        <taxon>Cyanophyceae</taxon>
        <taxon>Synechococcales</taxon>
        <taxon>Petrachlorosaceae</taxon>
        <taxon>Petrachloros</taxon>
        <taxon>Petrachloros mirabilis</taxon>
    </lineage>
</organism>
<evidence type="ECO:0000313" key="3">
    <source>
        <dbReference type="Proteomes" id="UP000607397"/>
    </source>
</evidence>
<dbReference type="Proteomes" id="UP000607397">
    <property type="component" value="Unassembled WGS sequence"/>
</dbReference>
<proteinExistence type="predicted"/>
<evidence type="ECO:0000256" key="1">
    <source>
        <dbReference type="SAM" id="Phobius"/>
    </source>
</evidence>
<keyword evidence="1" id="KW-1133">Transmembrane helix</keyword>
<accession>A0A8K1ZZK9</accession>
<feature type="transmembrane region" description="Helical" evidence="1">
    <location>
        <begin position="40"/>
        <end position="58"/>
    </location>
</feature>
<dbReference type="RefSeq" id="WP_161826545.1">
    <property type="nucleotide sequence ID" value="NZ_WVIC01000039.1"/>
</dbReference>
<keyword evidence="3" id="KW-1185">Reference proteome</keyword>
<comment type="caution">
    <text evidence="2">The sequence shown here is derived from an EMBL/GenBank/DDBJ whole genome shotgun (WGS) entry which is preliminary data.</text>
</comment>
<keyword evidence="1" id="KW-0472">Membrane</keyword>
<reference evidence="2" key="1">
    <citation type="submission" date="2019-12" db="EMBL/GenBank/DDBJ databases">
        <title>High-Quality draft genome sequences of three cyanobacteria isolated from the limestone walls of the Old Cathedral of Coimbra.</title>
        <authorList>
            <person name="Tiago I."/>
            <person name="Soares F."/>
            <person name="Portugal A."/>
        </authorList>
    </citation>
    <scope>NUCLEOTIDE SEQUENCE [LARGE SCALE GENOMIC DNA]</scope>
    <source>
        <strain evidence="2">C</strain>
    </source>
</reference>
<feature type="transmembrane region" description="Helical" evidence="1">
    <location>
        <begin position="13"/>
        <end position="33"/>
    </location>
</feature>
<feature type="transmembrane region" description="Helical" evidence="1">
    <location>
        <begin position="78"/>
        <end position="104"/>
    </location>
</feature>
<dbReference type="EMBL" id="WVIC01000039">
    <property type="protein sequence ID" value="NCJ08069.1"/>
    <property type="molecule type" value="Genomic_DNA"/>
</dbReference>